<sequence>MDDPQQAETAPPEDAPARPLLHSVRGVFLNYLGHWRPRFFARPSARPAGAPDYGDLDFLPDYSRGYNSILDHCNGLLLYGNAWLYCVVNTATRRWERLPRMDANNYVPYLVFDPALSHGYEVLLFRREPDKPKKFDLVEFLSLLDDMSGVEEDAENEDQDEPAVEPLPRQSIDDLHRLTEWPPSQWTLPVFSSATGEWRERSFVREGEAVKTMASMQQPMEWGPRWRYSVYWRGALYVHCRGAFVARLSLLDGKYRVFNTPIDFEESKHACPYLGKSEKGVYFATIHKYNNLLRVWNLGESSGPIDWVLKHTIELDESTLWAAARFYQHEINGPWILEDNNNDDVEEKMVPLKENIECNSDDDNVMSNQGGCEEQYSHIYFLGFHPYKEFYLLLREHNSTCLYQLHVKRHSSMVISRKNYVSNKHPDRVYRLHKVLYGLNRVKKCFMENWEDIKIPMPAHGHLDSQDNGKPFEQKAQHYALCLDVHMEGEENQRSKCSPSYDHLSLH</sequence>
<dbReference type="PANTHER" id="PTHR34591">
    <property type="entry name" value="OS03G0653100 PROTEIN-RELATED"/>
    <property type="match status" value="1"/>
</dbReference>
<dbReference type="PANTHER" id="PTHR34591:SF21">
    <property type="entry name" value="F-BOX DOMAIN CONTAINING PROTEIN, EXPRESSED"/>
    <property type="match status" value="1"/>
</dbReference>
<protein>
    <recommendedName>
        <fullName evidence="2">F-box associated domain-containing protein</fullName>
    </recommendedName>
</protein>
<dbReference type="AlphaFoldDB" id="M8C2F7"/>
<proteinExistence type="predicted"/>
<organism evidence="1">
    <name type="scientific">Aegilops tauschii</name>
    <name type="common">Tausch's goatgrass</name>
    <name type="synonym">Aegilops squarrosa</name>
    <dbReference type="NCBI Taxonomy" id="37682"/>
    <lineage>
        <taxon>Eukaryota</taxon>
        <taxon>Viridiplantae</taxon>
        <taxon>Streptophyta</taxon>
        <taxon>Embryophyta</taxon>
        <taxon>Tracheophyta</taxon>
        <taxon>Spermatophyta</taxon>
        <taxon>Magnoliopsida</taxon>
        <taxon>Liliopsida</taxon>
        <taxon>Poales</taxon>
        <taxon>Poaceae</taxon>
        <taxon>BOP clade</taxon>
        <taxon>Pooideae</taxon>
        <taxon>Triticodae</taxon>
        <taxon>Triticeae</taxon>
        <taxon>Triticinae</taxon>
        <taxon>Aegilops</taxon>
    </lineage>
</organism>
<evidence type="ECO:0000313" key="1">
    <source>
        <dbReference type="EnsemblPlants" id="EMT28419"/>
    </source>
</evidence>
<accession>M8C2F7</accession>
<evidence type="ECO:0008006" key="2">
    <source>
        <dbReference type="Google" id="ProtNLM"/>
    </source>
</evidence>
<name>M8C2F7_AEGTA</name>
<reference evidence="1" key="1">
    <citation type="submission" date="2015-06" db="UniProtKB">
        <authorList>
            <consortium name="EnsemblPlants"/>
        </authorList>
    </citation>
    <scope>IDENTIFICATION</scope>
</reference>
<dbReference type="EnsemblPlants" id="EMT28419">
    <property type="protein sequence ID" value="EMT28419"/>
    <property type="gene ID" value="F775_17097"/>
</dbReference>